<evidence type="ECO:0000256" key="1">
    <source>
        <dbReference type="SAM" id="Phobius"/>
    </source>
</evidence>
<dbReference type="HOGENOM" id="CLU_2695509_0_0_2"/>
<protein>
    <submittedName>
        <fullName evidence="2">Uncharacterized protein</fullName>
    </submittedName>
</protein>
<dbReference type="KEGG" id="apo:Arcpr_1497"/>
<keyword evidence="1" id="KW-1133">Transmembrane helix</keyword>
<proteinExistence type="predicted"/>
<dbReference type="EMBL" id="CP001857">
    <property type="protein sequence ID" value="ADB58544.1"/>
    <property type="molecule type" value="Genomic_DNA"/>
</dbReference>
<organism evidence="2 3">
    <name type="scientific">Archaeoglobus profundus (strain DSM 5631 / JCM 9629 / NBRC 100127 / Av18)</name>
    <dbReference type="NCBI Taxonomy" id="572546"/>
    <lineage>
        <taxon>Archaea</taxon>
        <taxon>Methanobacteriati</taxon>
        <taxon>Methanobacteriota</taxon>
        <taxon>Archaeoglobi</taxon>
        <taxon>Archaeoglobales</taxon>
        <taxon>Archaeoglobaceae</taxon>
        <taxon>Archaeoglobus</taxon>
    </lineage>
</organism>
<reference evidence="2 3" key="1">
    <citation type="journal article" date="2010" name="Stand. Genomic Sci.">
        <title>Complete genome sequence of Archaeoglobus profundus type strain (AV18).</title>
        <authorList>
            <person name="von Jan M."/>
            <person name="Lapidus A."/>
            <person name="Del Rio T.G."/>
            <person name="Copeland A."/>
            <person name="Tice H."/>
            <person name="Cheng J.F."/>
            <person name="Lucas S."/>
            <person name="Chen F."/>
            <person name="Nolan M."/>
            <person name="Goodwin L."/>
            <person name="Han C."/>
            <person name="Pitluck S."/>
            <person name="Liolios K."/>
            <person name="Ivanova N."/>
            <person name="Mavromatis K."/>
            <person name="Ovchinnikova G."/>
            <person name="Chertkov O."/>
            <person name="Pati A."/>
            <person name="Chen A."/>
            <person name="Palaniappan K."/>
            <person name="Land M."/>
            <person name="Hauser L."/>
            <person name="Chang Y.J."/>
            <person name="Jeffries C.D."/>
            <person name="Saunders E."/>
            <person name="Brettin T."/>
            <person name="Detter J.C."/>
            <person name="Chain P."/>
            <person name="Eichinger K."/>
            <person name="Huber H."/>
            <person name="Spring S."/>
            <person name="Rohde M."/>
            <person name="Goker M."/>
            <person name="Wirth R."/>
            <person name="Woyke T."/>
            <person name="Bristow J."/>
            <person name="Eisen J.A."/>
            <person name="Markowitz V."/>
            <person name="Hugenholtz P."/>
            <person name="Kyrpides N.C."/>
            <person name="Klenk H.P."/>
        </authorList>
    </citation>
    <scope>NUCLEOTIDE SEQUENCE [LARGE SCALE GENOMIC DNA]</scope>
    <source>
        <strain evidence="3">DSM 5631 / JCM 9629 / NBRC 100127 / Av18</strain>
    </source>
</reference>
<feature type="transmembrane region" description="Helical" evidence="1">
    <location>
        <begin position="12"/>
        <end position="34"/>
    </location>
</feature>
<keyword evidence="1" id="KW-0812">Transmembrane</keyword>
<dbReference type="GeneID" id="8740187"/>
<gene>
    <name evidence="2" type="ordered locus">Arcpr_1497</name>
</gene>
<dbReference type="STRING" id="572546.Arcpr_1497"/>
<dbReference type="eggNOG" id="ENOG502N5BS">
    <property type="taxonomic scope" value="Archaea"/>
</dbReference>
<name>D2REK0_ARCPA</name>
<keyword evidence="1" id="KW-0472">Membrane</keyword>
<dbReference type="AlphaFoldDB" id="D2REK0"/>
<keyword evidence="3" id="KW-1185">Reference proteome</keyword>
<dbReference type="PaxDb" id="572546-Arcpr_1497"/>
<evidence type="ECO:0000313" key="2">
    <source>
        <dbReference type="EMBL" id="ADB58544.1"/>
    </source>
</evidence>
<accession>D2REK0</accession>
<sequence>MKVEVFDDKRSFGHTVAGAVSFFMPIVFVIFIFYEIVEHIYKAGKEKPANFLGDIVEYLFGLGATALAVRMIL</sequence>
<feature type="transmembrane region" description="Helical" evidence="1">
    <location>
        <begin position="55"/>
        <end position="72"/>
    </location>
</feature>
<dbReference type="Proteomes" id="UP000001901">
    <property type="component" value="Chromosome"/>
</dbReference>
<evidence type="ECO:0000313" key="3">
    <source>
        <dbReference type="Proteomes" id="UP000001901"/>
    </source>
</evidence>
<dbReference type="RefSeq" id="WP_012940880.1">
    <property type="nucleotide sequence ID" value="NC_013741.1"/>
</dbReference>